<dbReference type="InterPro" id="IPR004843">
    <property type="entry name" value="Calcineurin-like_PHP"/>
</dbReference>
<dbReference type="AlphaFoldDB" id="A0A2I2GDL5"/>
<evidence type="ECO:0000259" key="7">
    <source>
        <dbReference type="Pfam" id="PF00149"/>
    </source>
</evidence>
<dbReference type="GO" id="GO:0004527">
    <property type="term" value="F:exonuclease activity"/>
    <property type="evidence" value="ECO:0007669"/>
    <property type="project" value="UniProtKB-KW"/>
</dbReference>
<dbReference type="OrthoDB" id="5977743at2759"/>
<name>A0A2I2GDL5_9EURO</name>
<dbReference type="GO" id="GO:0006506">
    <property type="term" value="P:GPI anchor biosynthetic process"/>
    <property type="evidence" value="ECO:0007669"/>
    <property type="project" value="InterPro"/>
</dbReference>
<evidence type="ECO:0000256" key="3">
    <source>
        <dbReference type="ARBA" id="ARBA00022989"/>
    </source>
</evidence>
<accession>A0A2I2GDL5</accession>
<feature type="region of interest" description="Disordered" evidence="5">
    <location>
        <begin position="1"/>
        <end position="26"/>
    </location>
</feature>
<evidence type="ECO:0000256" key="5">
    <source>
        <dbReference type="SAM" id="MobiDB-lite"/>
    </source>
</evidence>
<protein>
    <submittedName>
        <fullName evidence="8">Cell division control protein/putative DNA repair exonuclease</fullName>
    </submittedName>
</protein>
<dbReference type="GO" id="GO:0005783">
    <property type="term" value="C:endoplasmic reticulum"/>
    <property type="evidence" value="ECO:0007669"/>
    <property type="project" value="TreeGrafter"/>
</dbReference>
<dbReference type="SUPFAM" id="SSF56300">
    <property type="entry name" value="Metallo-dependent phosphatases"/>
    <property type="match status" value="1"/>
</dbReference>
<keyword evidence="8" id="KW-0378">Hydrolase</keyword>
<evidence type="ECO:0000256" key="6">
    <source>
        <dbReference type="SAM" id="Phobius"/>
    </source>
</evidence>
<keyword evidence="8" id="KW-0131">Cell cycle</keyword>
<dbReference type="PANTHER" id="PTHR13315:SF4">
    <property type="entry name" value="METALLOPHOSPHOESTERASE, ISOFORM E"/>
    <property type="match status" value="1"/>
</dbReference>
<evidence type="ECO:0000256" key="2">
    <source>
        <dbReference type="ARBA" id="ARBA00022692"/>
    </source>
</evidence>
<keyword evidence="4 6" id="KW-0472">Membrane</keyword>
<dbReference type="InterPro" id="IPR029052">
    <property type="entry name" value="Metallo-depent_PP-like"/>
</dbReference>
<reference evidence="8 9" key="1">
    <citation type="submission" date="2016-12" db="EMBL/GenBank/DDBJ databases">
        <title>The genomes of Aspergillus section Nigri reveals drivers in fungal speciation.</title>
        <authorList>
            <consortium name="DOE Joint Genome Institute"/>
            <person name="Vesth T.C."/>
            <person name="Nybo J."/>
            <person name="Theobald S."/>
            <person name="Brandl J."/>
            <person name="Frisvad J.C."/>
            <person name="Nielsen K.F."/>
            <person name="Lyhne E.K."/>
            <person name="Kogle M.E."/>
            <person name="Kuo A."/>
            <person name="Riley R."/>
            <person name="Clum A."/>
            <person name="Nolan M."/>
            <person name="Lipzen A."/>
            <person name="Salamov A."/>
            <person name="Henrissat B."/>
            <person name="Wiebenga A."/>
            <person name="De Vries R.P."/>
            <person name="Grigoriev I.V."/>
            <person name="Mortensen U.H."/>
            <person name="Andersen M.R."/>
            <person name="Baker S.E."/>
        </authorList>
    </citation>
    <scope>NUCLEOTIDE SEQUENCE [LARGE SCALE GENOMIC DNA]</scope>
    <source>
        <strain evidence="8 9">IBT 23096</strain>
    </source>
</reference>
<keyword evidence="8" id="KW-0269">Exonuclease</keyword>
<feature type="region of interest" description="Disordered" evidence="5">
    <location>
        <begin position="288"/>
        <end position="311"/>
    </location>
</feature>
<evidence type="ECO:0000313" key="9">
    <source>
        <dbReference type="Proteomes" id="UP000234275"/>
    </source>
</evidence>
<comment type="subcellular location">
    <subcellularLocation>
        <location evidence="1">Membrane</location>
        <topology evidence="1">Multi-pass membrane protein</topology>
    </subcellularLocation>
</comment>
<dbReference type="RefSeq" id="XP_024706233.1">
    <property type="nucleotide sequence ID" value="XM_024844002.1"/>
</dbReference>
<dbReference type="EMBL" id="MSFO01000003">
    <property type="protein sequence ID" value="PLB50931.1"/>
    <property type="molecule type" value="Genomic_DNA"/>
</dbReference>
<keyword evidence="3 6" id="KW-1133">Transmembrane helix</keyword>
<keyword evidence="9" id="KW-1185">Reference proteome</keyword>
<proteinExistence type="predicted"/>
<organism evidence="8 9">
    <name type="scientific">Aspergillus steynii IBT 23096</name>
    <dbReference type="NCBI Taxonomy" id="1392250"/>
    <lineage>
        <taxon>Eukaryota</taxon>
        <taxon>Fungi</taxon>
        <taxon>Dikarya</taxon>
        <taxon>Ascomycota</taxon>
        <taxon>Pezizomycotina</taxon>
        <taxon>Eurotiomycetes</taxon>
        <taxon>Eurotiomycetidae</taxon>
        <taxon>Eurotiales</taxon>
        <taxon>Aspergillaceae</taxon>
        <taxon>Aspergillus</taxon>
        <taxon>Aspergillus subgen. Circumdati</taxon>
    </lineage>
</organism>
<feature type="domain" description="Calcineurin-like phosphoesterase" evidence="7">
    <location>
        <begin position="125"/>
        <end position="273"/>
    </location>
</feature>
<dbReference type="GeneID" id="36551702"/>
<sequence length="669" mass="75334">MSYSYRQGASADAYRPHRGSFSKSPGTLDRVQSLLPTGASRQIADLQTRGASLVSGGAEGSRARTELGAQAWRTIKSIFTVANALILLWFWTLWWGERTVFRESLETCAWGNWEHWPRDATPHHVAFIADPQLVDPHTYPGRPWPLSTLTVRFTDQYLRRSFWSIQNKLGPDSVLFLGDLFDGGREWATAHSSSPEERYKKYKDSFWKEEYHRFVKIFLDQWNEGDRFTTNTRGRRLIASLPGNHDLGFGSGVQVPVRDRFQMFFGKGNRVDVIGNHTFVSMDTVSLSAMDQPDPETGSSGAGSGDGHRPNEQIWKEAEDFLNNMGVHRAKAEMEELRMLSNQSEGHLFTHKAIEISEPSIAHRPQPEVVGLPAVLLTHVPLYRPPATPCGPLREHWPPSPGEPEHDERNALTIAGGYQYQNVLTQTISKDIISKVGPNLIQVYSGDDHDYCEVSHREFSGSPNEITVKSLSWAMGVRRPGFVLTSLWNPIDPATGKPTAEGNSPTTLQNHLCLLPDQLSIFIHYGLIAGLSLAVLFARAIVHTLYPPQPTSSTPILPLSETRPPSQYEFSQVPASGTSSSKFPSPGGLASRATNYPPRYKPSQSYPDTYTRVDIDEDKMDRTKWKPSHVETRRRSGSRLRLIGCEFFDSARHVATVVFVWYFFLIWRW</sequence>
<feature type="transmembrane region" description="Helical" evidence="6">
    <location>
        <begin position="78"/>
        <end position="96"/>
    </location>
</feature>
<dbReference type="InterPro" id="IPR033308">
    <property type="entry name" value="PGAP5/Cdc1/Ted1"/>
</dbReference>
<evidence type="ECO:0000313" key="8">
    <source>
        <dbReference type="EMBL" id="PLB50931.1"/>
    </source>
</evidence>
<keyword evidence="8" id="KW-0540">Nuclease</keyword>
<evidence type="ECO:0000256" key="1">
    <source>
        <dbReference type="ARBA" id="ARBA00004141"/>
    </source>
</evidence>
<feature type="region of interest" description="Disordered" evidence="5">
    <location>
        <begin position="552"/>
        <end position="607"/>
    </location>
</feature>
<dbReference type="STRING" id="1392250.A0A2I2GDL5"/>
<feature type="compositionally biased region" description="Polar residues" evidence="5">
    <location>
        <begin position="563"/>
        <end position="583"/>
    </location>
</feature>
<evidence type="ECO:0000256" key="4">
    <source>
        <dbReference type="ARBA" id="ARBA00023136"/>
    </source>
</evidence>
<dbReference type="GO" id="GO:0051301">
    <property type="term" value="P:cell division"/>
    <property type="evidence" value="ECO:0007669"/>
    <property type="project" value="UniProtKB-KW"/>
</dbReference>
<dbReference type="PANTHER" id="PTHR13315">
    <property type="entry name" value="METALLO PHOSPHOESTERASE RELATED"/>
    <property type="match status" value="1"/>
</dbReference>
<keyword evidence="8" id="KW-0132">Cell division</keyword>
<dbReference type="Proteomes" id="UP000234275">
    <property type="component" value="Unassembled WGS sequence"/>
</dbReference>
<comment type="caution">
    <text evidence="8">The sequence shown here is derived from an EMBL/GenBank/DDBJ whole genome shotgun (WGS) entry which is preliminary data.</text>
</comment>
<keyword evidence="2 6" id="KW-0812">Transmembrane</keyword>
<gene>
    <name evidence="8" type="ORF">P170DRAFT_353902</name>
</gene>
<dbReference type="VEuPathDB" id="FungiDB:P170DRAFT_353902"/>
<dbReference type="GO" id="GO:0016020">
    <property type="term" value="C:membrane"/>
    <property type="evidence" value="ECO:0007669"/>
    <property type="project" value="UniProtKB-SubCell"/>
</dbReference>
<dbReference type="Pfam" id="PF00149">
    <property type="entry name" value="Metallophos"/>
    <property type="match status" value="1"/>
</dbReference>